<evidence type="ECO:0000256" key="2">
    <source>
        <dbReference type="ARBA" id="ARBA00022722"/>
    </source>
</evidence>
<dbReference type="InterPro" id="IPR014720">
    <property type="entry name" value="dsRBD_dom"/>
</dbReference>
<dbReference type="Pfam" id="PF20932">
    <property type="entry name" value="Dicer_dsRBD"/>
    <property type="match status" value="1"/>
</dbReference>
<dbReference type="SUPFAM" id="SSF54768">
    <property type="entry name" value="dsRNA-binding domain-like"/>
    <property type="match status" value="1"/>
</dbReference>
<dbReference type="EMBL" id="AP029267">
    <property type="protein sequence ID" value="BFG03882.1"/>
    <property type="molecule type" value="Genomic_DNA"/>
</dbReference>
<dbReference type="GO" id="GO:0005634">
    <property type="term" value="C:nucleus"/>
    <property type="evidence" value="ECO:0007669"/>
    <property type="project" value="TreeGrafter"/>
</dbReference>
<keyword evidence="4" id="KW-0378">Hydrolase</keyword>
<dbReference type="Pfam" id="PF02170">
    <property type="entry name" value="PAZ"/>
    <property type="match status" value="1"/>
</dbReference>
<evidence type="ECO:0000313" key="18">
    <source>
        <dbReference type="Proteomes" id="UP001500889"/>
    </source>
</evidence>
<dbReference type="PROSITE" id="PS51192">
    <property type="entry name" value="HELICASE_ATP_BIND_1"/>
    <property type="match status" value="1"/>
</dbReference>
<dbReference type="SMART" id="SM00949">
    <property type="entry name" value="PAZ"/>
    <property type="match status" value="1"/>
</dbReference>
<dbReference type="PROSITE" id="PS50142">
    <property type="entry name" value="RNASE_3_2"/>
    <property type="match status" value="2"/>
</dbReference>
<evidence type="ECO:0000259" key="16">
    <source>
        <dbReference type="PROSITE" id="PS51327"/>
    </source>
</evidence>
<reference evidence="17 18" key="1">
    <citation type="submission" date="2024-02" db="EMBL/GenBank/DDBJ databases">
        <title>A chromosome-level genome assembly of Drosophila madeirensis, a fruit fly species endemic to Madeira island.</title>
        <authorList>
            <person name="Tomihara K."/>
            <person name="Llopart A."/>
            <person name="Yamamoto D."/>
        </authorList>
    </citation>
    <scope>NUCLEOTIDE SEQUENCE [LARGE SCALE GENOMIC DNA]</scope>
    <source>
        <strain evidence="17 18">RF1</strain>
    </source>
</reference>
<evidence type="ECO:0000256" key="1">
    <source>
        <dbReference type="ARBA" id="ARBA00001946"/>
    </source>
</evidence>
<keyword evidence="6" id="KW-0067">ATP-binding</keyword>
<dbReference type="InterPro" id="IPR048512">
    <property type="entry name" value="Dicer_platform"/>
</dbReference>
<evidence type="ECO:0000256" key="3">
    <source>
        <dbReference type="ARBA" id="ARBA00022741"/>
    </source>
</evidence>
<organism evidence="17 18">
    <name type="scientific">Drosophila madeirensis</name>
    <name type="common">Fruit fly</name>
    <dbReference type="NCBI Taxonomy" id="30013"/>
    <lineage>
        <taxon>Eukaryota</taxon>
        <taxon>Metazoa</taxon>
        <taxon>Ecdysozoa</taxon>
        <taxon>Arthropoda</taxon>
        <taxon>Hexapoda</taxon>
        <taxon>Insecta</taxon>
        <taxon>Pterygota</taxon>
        <taxon>Neoptera</taxon>
        <taxon>Endopterygota</taxon>
        <taxon>Diptera</taxon>
        <taxon>Brachycera</taxon>
        <taxon>Muscomorpha</taxon>
        <taxon>Ephydroidea</taxon>
        <taxon>Drosophilidae</taxon>
        <taxon>Drosophila</taxon>
        <taxon>Sophophora</taxon>
    </lineage>
</organism>
<dbReference type="Pfam" id="PF20931">
    <property type="entry name" value="Dicer_platform"/>
    <property type="match status" value="1"/>
</dbReference>
<dbReference type="GO" id="GO:0004530">
    <property type="term" value="F:deoxyribonuclease I activity"/>
    <property type="evidence" value="ECO:0007669"/>
    <property type="project" value="TreeGrafter"/>
</dbReference>
<dbReference type="PROSITE" id="PS50821">
    <property type="entry name" value="PAZ"/>
    <property type="match status" value="1"/>
</dbReference>
<dbReference type="SUPFAM" id="SSF52540">
    <property type="entry name" value="P-loop containing nucleoside triphosphate hydrolases"/>
    <property type="match status" value="1"/>
</dbReference>
<dbReference type="Pfam" id="PF00636">
    <property type="entry name" value="Ribonuclease_3"/>
    <property type="match status" value="2"/>
</dbReference>
<evidence type="ECO:0000256" key="6">
    <source>
        <dbReference type="ARBA" id="ARBA00022840"/>
    </source>
</evidence>
<dbReference type="InterPro" id="IPR044441">
    <property type="entry name" value="DICER_DSRM"/>
</dbReference>
<keyword evidence="3" id="KW-0547">Nucleotide-binding</keyword>
<feature type="domain" description="DRBM" evidence="11">
    <location>
        <begin position="1699"/>
        <end position="1722"/>
    </location>
</feature>
<dbReference type="SMART" id="SM00490">
    <property type="entry name" value="HELICc"/>
    <property type="match status" value="1"/>
</dbReference>
<dbReference type="InterPro" id="IPR001650">
    <property type="entry name" value="Helicase_C-like"/>
</dbReference>
<evidence type="ECO:0000259" key="11">
    <source>
        <dbReference type="PROSITE" id="PS50137"/>
    </source>
</evidence>
<dbReference type="PROSITE" id="PS51194">
    <property type="entry name" value="HELICASE_CTER"/>
    <property type="match status" value="1"/>
</dbReference>
<gene>
    <name evidence="17" type="ORF">DMAD_03009</name>
</gene>
<dbReference type="GO" id="GO:0004386">
    <property type="term" value="F:helicase activity"/>
    <property type="evidence" value="ECO:0007669"/>
    <property type="project" value="UniProtKB-KW"/>
</dbReference>
<dbReference type="SMART" id="SM00535">
    <property type="entry name" value="RIBOc"/>
    <property type="match status" value="2"/>
</dbReference>
<dbReference type="InterPro" id="IPR014001">
    <property type="entry name" value="Helicase_ATP-bd"/>
</dbReference>
<dbReference type="FunFam" id="3.40.50.300:FF:000628">
    <property type="entry name" value="Endoribonuclease Dicer"/>
    <property type="match status" value="1"/>
</dbReference>
<dbReference type="InterPro" id="IPR027417">
    <property type="entry name" value="P-loop_NTPase"/>
</dbReference>
<dbReference type="GO" id="GO:0005737">
    <property type="term" value="C:cytoplasm"/>
    <property type="evidence" value="ECO:0007669"/>
    <property type="project" value="TreeGrafter"/>
</dbReference>
<dbReference type="InterPro" id="IPR011545">
    <property type="entry name" value="DEAD/DEAH_box_helicase_dom"/>
</dbReference>
<evidence type="ECO:0000256" key="8">
    <source>
        <dbReference type="ARBA" id="ARBA00023158"/>
    </source>
</evidence>
<dbReference type="Pfam" id="PF00270">
    <property type="entry name" value="DEAD"/>
    <property type="match status" value="1"/>
</dbReference>
<dbReference type="GO" id="GO:0031054">
    <property type="term" value="P:pre-miRNA processing"/>
    <property type="evidence" value="ECO:0007669"/>
    <property type="project" value="InterPro"/>
</dbReference>
<dbReference type="GO" id="GO:0004525">
    <property type="term" value="F:ribonuclease III activity"/>
    <property type="evidence" value="ECO:0007669"/>
    <property type="project" value="UniProtKB-EC"/>
</dbReference>
<sequence>MADNTDTGEEEIKPRSYQLRLVDHITKKNGIIYLPTGSGKTYVAILALKRFSKDMDKSIEEGGKRALFMCNTVELTRQQAVAVKKYTNLKVGFFVGEQGVDEWSKTKWCHEISECQVLVGTGQVILNMFTQKIMELSSVSIVIIDECHHGTGNHPFHEFMHLFLLAAEGTPLPRVVGLTGVLIKGNESKVFHKLKELETTYRSNIVTVSDTEEFKNVMLHSTQPKELLLGYPVQGGMHPAVHTIHKLIERFTALLDILEIGQQPKRFSKGMQHMLDPNKKKNVKSKLNDFEFQLAHYGVYAASMAIVSVALEFEVKLHQSETISLRNMYMSALNLCDRIRHILINMLRNSLDEDTDPDDALHTEQTIMNYSMPKVQILLHYVKQTFSGKEAKDICCLIFVERRYTAKCIYQVLKKFIEATPALRNVLVPQFMVGRNSVSADCENLLERKWQKSAIGQFRDGEANIMVCSSVLEEGIDVKACNYVLIVDPLKTFNMYVQTKGRARSKEAQFVVLCSELEKIEVNKQINQYRQTHADIGEYLKDRVLERADPLMHDIADHFHNSIQPFINEHGAVLLPSSALMLLHRYCQSLPSDAFGFVEPWMTLLTEQQRKDLFGTRAALKEVVSVELPLSSSMRETIYGDQMPSVRAAKMSAAFNTCIKLFYAGELNDHFLPVSLKERVAGIADFHFAHWKKYSDDVVDTVSKKKETQERHSTYKKAFPKEFDDCRPRVGEVCYAYEIILEPQFERNDYTEHMHDNLLTGRNMALLLSKQLPPLAEMPLFCNQGSLHVRVSEQPRELVISTAEQLEQLHQFHAMLFRDLLKIWRPSFVLDRRSKENSYFVVPLAVGSVGQNVVDWPLVRQFQRLPLPAPVSVKQRQEQPVPRPEDLEGKIVTQWYANFSSKRMLVHKVRRDLTPRSTMESNSGSMSYGEFTTSKYGNHIGGVVHMDQCLIEVRALTEQLNFYVQQRGKTSAQSKARAKIILIPELCFNYDFPGDLWIKALFLPSILNRLHYLLHAEDVRQCFNTFLDRQRLPENGVDYRPKRLEIDWSLRRNVDPHGNAVPNEDVEEPRSILEPLATKGIEMGVKNLHISDVQEPWQYYLEPVDLSRNYMSSYRVELNYYNQFINGNIASIDKMGLDDKEYWLQTQFNMPKRGIYETRSPARLPVARPALLPPASSATTQESVNVLPILLKSVSDEHISPAHQGEFLAAITTAGSADVYDMERLELLGDSFLKMSSSLYLASRYPDWNEGTLTQVKSRMVSNKNLMYCLRDTDIPSRISCSLFDPRISWLPPSIGLPENILALRTEQPSLAKLIGPHNLLDLQLSEEEVQSGRCSESTLRRFEQSCKGNQHDHYAGQDFSSDVNYCFGEVTIQNKVVADTLEALLGVIVRNYGLQHGFRMLEYFGICKPDVGKPLTQLLDLELKSAKMRANASTAHIDGFLINHSYLEQNIGYTFRDRGYLLQALTHPSFPTNRLTGCYQELEFIGDAILDFLISAYIFENNTKLRPGQLTDLRSALVNNTTLGCICVRHKIHFFILAENALLSETISKFVHFQESQGHRVTNHVRFLLEERDVQLDILDMDDEVDEAMENGSGEGPRIGAFNLAQNVDVPKVLGDVLEALIAAVYLDCHDLQTTWQVIYNMFEPELKEFSRNIPISPIRQLEEHKLAHPVYGPPMVDQDVVMMYCQFTCLDKTIRVTGVGTNKEQAKLAAAKSALQKLAKYDP</sequence>
<evidence type="ECO:0000256" key="4">
    <source>
        <dbReference type="ARBA" id="ARBA00022801"/>
    </source>
</evidence>
<comment type="cofactor">
    <cofactor evidence="1">
        <name>Mg(2+)</name>
        <dbReference type="ChEBI" id="CHEBI:18420"/>
    </cofactor>
</comment>
<keyword evidence="5" id="KW-0347">Helicase</keyword>
<dbReference type="CDD" id="cd00593">
    <property type="entry name" value="RIBOc"/>
    <property type="match status" value="2"/>
</dbReference>
<feature type="domain" description="PAZ" evidence="13">
    <location>
        <begin position="854"/>
        <end position="991"/>
    </location>
</feature>
<dbReference type="GO" id="GO:0005524">
    <property type="term" value="F:ATP binding"/>
    <property type="evidence" value="ECO:0007669"/>
    <property type="project" value="UniProtKB-KW"/>
</dbReference>
<dbReference type="Pfam" id="PF03368">
    <property type="entry name" value="Dicer_dimer"/>
    <property type="match status" value="1"/>
</dbReference>
<dbReference type="Gene3D" id="3.30.160.380">
    <property type="entry name" value="Dicer dimerisation domain"/>
    <property type="match status" value="1"/>
</dbReference>
<dbReference type="InterPro" id="IPR000999">
    <property type="entry name" value="RNase_III_dom"/>
</dbReference>
<keyword evidence="7 10" id="KW-0694">RNA-binding</keyword>
<evidence type="ECO:0000259" key="15">
    <source>
        <dbReference type="PROSITE" id="PS51194"/>
    </source>
</evidence>
<proteinExistence type="inferred from homology"/>
<dbReference type="Gene3D" id="3.30.160.20">
    <property type="match status" value="1"/>
</dbReference>
<dbReference type="GO" id="GO:0030422">
    <property type="term" value="P:siRNA processing"/>
    <property type="evidence" value="ECO:0007669"/>
    <property type="project" value="InterPro"/>
</dbReference>
<evidence type="ECO:0000256" key="7">
    <source>
        <dbReference type="ARBA" id="ARBA00022884"/>
    </source>
</evidence>
<keyword evidence="18" id="KW-1185">Reference proteome</keyword>
<dbReference type="InterPro" id="IPR005034">
    <property type="entry name" value="Dicer_dimerisation"/>
</dbReference>
<feature type="domain" description="RNase III" evidence="12">
    <location>
        <begin position="1207"/>
        <end position="1394"/>
    </location>
</feature>
<dbReference type="GO" id="GO:0070578">
    <property type="term" value="C:RISC-loading complex"/>
    <property type="evidence" value="ECO:0007669"/>
    <property type="project" value="TreeGrafter"/>
</dbReference>
<dbReference type="SUPFAM" id="SSF69065">
    <property type="entry name" value="RNase III domain-like"/>
    <property type="match status" value="2"/>
</dbReference>
<dbReference type="PANTHER" id="PTHR14950">
    <property type="entry name" value="DICER-RELATED"/>
    <property type="match status" value="1"/>
</dbReference>
<name>A0AAU9G8B2_DROMD</name>
<dbReference type="Gene3D" id="1.10.1520.10">
    <property type="entry name" value="Ribonuclease III domain"/>
    <property type="match status" value="2"/>
</dbReference>
<dbReference type="GO" id="GO:0035194">
    <property type="term" value="P:regulatory ncRNA-mediated post-transcriptional gene silencing"/>
    <property type="evidence" value="ECO:0007669"/>
    <property type="project" value="UniProtKB-ARBA"/>
</dbReference>
<comment type="similarity">
    <text evidence="9 10">Belongs to the helicase family. Dicer subfamily.</text>
</comment>
<dbReference type="CDD" id="cd18034">
    <property type="entry name" value="DEXHc_dicer"/>
    <property type="match status" value="1"/>
</dbReference>
<dbReference type="PROSITE" id="PS51327">
    <property type="entry name" value="DICER_DSRBF"/>
    <property type="match status" value="1"/>
</dbReference>
<feature type="domain" description="Dicer dsRNA-binding fold" evidence="16">
    <location>
        <begin position="579"/>
        <end position="681"/>
    </location>
</feature>
<evidence type="ECO:0000313" key="17">
    <source>
        <dbReference type="EMBL" id="BFG03882.1"/>
    </source>
</evidence>
<dbReference type="Gene3D" id="3.40.50.300">
    <property type="entry name" value="P-loop containing nucleotide triphosphate hydrolases"/>
    <property type="match status" value="2"/>
</dbReference>
<keyword evidence="2" id="KW-0540">Nuclease</keyword>
<feature type="domain" description="Helicase C-terminal" evidence="15">
    <location>
        <begin position="374"/>
        <end position="556"/>
    </location>
</feature>
<evidence type="ECO:0000256" key="5">
    <source>
        <dbReference type="ARBA" id="ARBA00022806"/>
    </source>
</evidence>
<feature type="domain" description="Helicase ATP-binding" evidence="14">
    <location>
        <begin position="21"/>
        <end position="200"/>
    </location>
</feature>
<keyword evidence="8" id="KW-0943">RNA-mediated gene silencing</keyword>
<dbReference type="GO" id="GO:0003723">
    <property type="term" value="F:RNA binding"/>
    <property type="evidence" value="ECO:0007669"/>
    <property type="project" value="UniProtKB-UniRule"/>
</dbReference>
<evidence type="ECO:0000259" key="14">
    <source>
        <dbReference type="PROSITE" id="PS51192"/>
    </source>
</evidence>
<protein>
    <submittedName>
        <fullName evidence="17">Endoribonuclease Dicer</fullName>
    </submittedName>
</protein>
<dbReference type="PANTHER" id="PTHR14950:SF36">
    <property type="entry name" value="ENDORIBONUCLEASE DCR-2"/>
    <property type="match status" value="1"/>
</dbReference>
<dbReference type="SMART" id="SM00487">
    <property type="entry name" value="DEXDc"/>
    <property type="match status" value="1"/>
</dbReference>
<dbReference type="InterPro" id="IPR036389">
    <property type="entry name" value="RNase_III_sf"/>
</dbReference>
<evidence type="ECO:0000259" key="13">
    <source>
        <dbReference type="PROSITE" id="PS50821"/>
    </source>
</evidence>
<evidence type="ECO:0000259" key="12">
    <source>
        <dbReference type="PROSITE" id="PS50142"/>
    </source>
</evidence>
<evidence type="ECO:0000256" key="9">
    <source>
        <dbReference type="ARBA" id="ARBA00035116"/>
    </source>
</evidence>
<dbReference type="GO" id="GO:0006309">
    <property type="term" value="P:apoptotic DNA fragmentation"/>
    <property type="evidence" value="ECO:0007669"/>
    <property type="project" value="TreeGrafter"/>
</dbReference>
<dbReference type="Pfam" id="PF00271">
    <property type="entry name" value="Helicase_C"/>
    <property type="match status" value="1"/>
</dbReference>
<dbReference type="InterPro" id="IPR003100">
    <property type="entry name" value="PAZ_dom"/>
</dbReference>
<dbReference type="InterPro" id="IPR038248">
    <property type="entry name" value="Dicer_dimer_sf"/>
</dbReference>
<dbReference type="PROSITE" id="PS50137">
    <property type="entry name" value="DS_RBD"/>
    <property type="match status" value="1"/>
</dbReference>
<feature type="domain" description="RNase III" evidence="12">
    <location>
        <begin position="1445"/>
        <end position="1631"/>
    </location>
</feature>
<accession>A0AAU9G8B2</accession>
<dbReference type="Proteomes" id="UP001500889">
    <property type="component" value="Chromosome E"/>
</dbReference>
<dbReference type="Gene3D" id="2.170.260.10">
    <property type="entry name" value="paz domain"/>
    <property type="match status" value="1"/>
</dbReference>
<evidence type="ECO:0000256" key="10">
    <source>
        <dbReference type="PROSITE-ProRule" id="PRU00657"/>
    </source>
</evidence>